<dbReference type="InterPro" id="IPR050320">
    <property type="entry name" value="N5-glutamine_MTase"/>
</dbReference>
<dbReference type="InterPro" id="IPR029063">
    <property type="entry name" value="SAM-dependent_MTases_sf"/>
</dbReference>
<feature type="domain" description="Methyltransferase small" evidence="6">
    <location>
        <begin position="118"/>
        <end position="211"/>
    </location>
</feature>
<sequence length="309" mass="32292">MNHSAGGSAPGHRVDVEIRWAANHLSAAGVESPRVDAEWLLADALGVDRGRLLLVDAVPDDVRARFRRAVAQRAERIPLQHITGTAAFGPAELAVGPGVFTPRPETEFLAQWAVAALSGGSVTHVVDLCSGSGALAIAVALLVPSVRVTAVERSPQAVEWLSRNVDEAGADVAGRVSVVRADVTDAELMRELIVPATVDVVVANPPYVPEGSTISPEVTHDPHDAVFGGADGMAVIVPMLPVIAEMLRPGGLVGIEHDETTSVSVLTAMASTGQFVDVRAHDDLTGRPRFATARRADGRACDTRGKMAG</sequence>
<accession>A0A6L7GUD0</accession>
<dbReference type="InterPro" id="IPR019874">
    <property type="entry name" value="RF_methyltr_PrmC"/>
</dbReference>
<feature type="domain" description="Release factor glutamine methyltransferase N-terminal" evidence="7">
    <location>
        <begin position="18"/>
        <end position="84"/>
    </location>
</feature>
<feature type="binding site" evidence="5">
    <location>
        <begin position="204"/>
        <end position="207"/>
    </location>
    <ligand>
        <name>substrate</name>
    </ligand>
</feature>
<proteinExistence type="inferred from homology"/>
<dbReference type="Gene3D" id="3.40.50.150">
    <property type="entry name" value="Vaccinia Virus protein VP39"/>
    <property type="match status" value="1"/>
</dbReference>
<dbReference type="RefSeq" id="WP_160903328.1">
    <property type="nucleotide sequence ID" value="NZ_CP102850.1"/>
</dbReference>
<gene>
    <name evidence="5 8" type="primary">prmC</name>
    <name evidence="8" type="ORF">GIY30_17790</name>
</gene>
<dbReference type="GO" id="GO:0102559">
    <property type="term" value="F:peptide chain release factor N(5)-glutamine methyltransferase activity"/>
    <property type="evidence" value="ECO:0007669"/>
    <property type="project" value="UniProtKB-EC"/>
</dbReference>
<reference evidence="8 9" key="1">
    <citation type="submission" date="2019-11" db="EMBL/GenBank/DDBJ databases">
        <title>Gordonia sp. nov., a novel actinobacterium isolated from mangrove soil in Hainan.</title>
        <authorList>
            <person name="Huang X."/>
            <person name="Xie Y."/>
            <person name="Chu X."/>
            <person name="Xiao K."/>
        </authorList>
    </citation>
    <scope>NUCLEOTIDE SEQUENCE [LARGE SCALE GENOMIC DNA]</scope>
    <source>
        <strain evidence="8 9">HNM0687</strain>
    </source>
</reference>
<dbReference type="NCBIfam" id="TIGR03534">
    <property type="entry name" value="RF_mod_PrmC"/>
    <property type="match status" value="1"/>
</dbReference>
<protein>
    <recommendedName>
        <fullName evidence="5">Release factor glutamine methyltransferase</fullName>
        <shortName evidence="5">RF MTase</shortName>
        <ecNumber evidence="5">2.1.1.297</ecNumber>
    </recommendedName>
    <alternativeName>
        <fullName evidence="5">N5-glutamine methyltransferase PrmC</fullName>
    </alternativeName>
    <alternativeName>
        <fullName evidence="5">Protein-(glutamine-N5) MTase PrmC</fullName>
    </alternativeName>
    <alternativeName>
        <fullName evidence="5">Protein-glutamine N-methyltransferase PrmC</fullName>
    </alternativeName>
</protein>
<comment type="function">
    <text evidence="5">Methylates the class 1 translation termination release factors RF1/PrfA and RF2/PrfB on the glutamine residue of the universally conserved GGQ motif.</text>
</comment>
<dbReference type="Pfam" id="PF17827">
    <property type="entry name" value="PrmC_N"/>
    <property type="match status" value="1"/>
</dbReference>
<comment type="caution">
    <text evidence="5">Lacks conserved residue(s) required for the propagation of feature annotation.</text>
</comment>
<dbReference type="SUPFAM" id="SSF53335">
    <property type="entry name" value="S-adenosyl-L-methionine-dependent methyltransferases"/>
    <property type="match status" value="1"/>
</dbReference>
<dbReference type="Gene3D" id="1.10.8.10">
    <property type="entry name" value="DNA helicase RuvA subunit, C-terminal domain"/>
    <property type="match status" value="1"/>
</dbReference>
<evidence type="ECO:0000256" key="3">
    <source>
        <dbReference type="ARBA" id="ARBA00022691"/>
    </source>
</evidence>
<dbReference type="HAMAP" id="MF_02126">
    <property type="entry name" value="RF_methyltr_PrmC"/>
    <property type="match status" value="1"/>
</dbReference>
<dbReference type="AlphaFoldDB" id="A0A6L7GUD0"/>
<dbReference type="InterPro" id="IPR007848">
    <property type="entry name" value="Small_mtfrase_dom"/>
</dbReference>
<dbReference type="EMBL" id="WMBR01000004">
    <property type="protein sequence ID" value="MXP23193.1"/>
    <property type="molecule type" value="Genomic_DNA"/>
</dbReference>
<dbReference type="PROSITE" id="PS00092">
    <property type="entry name" value="N6_MTASE"/>
    <property type="match status" value="1"/>
</dbReference>
<dbReference type="InterPro" id="IPR004556">
    <property type="entry name" value="HemK-like"/>
</dbReference>
<feature type="binding site" evidence="5">
    <location>
        <position position="204"/>
    </location>
    <ligand>
        <name>S-adenosyl-L-methionine</name>
        <dbReference type="ChEBI" id="CHEBI:59789"/>
    </ligand>
</feature>
<comment type="caution">
    <text evidence="8">The sequence shown here is derived from an EMBL/GenBank/DDBJ whole genome shotgun (WGS) entry which is preliminary data.</text>
</comment>
<comment type="catalytic activity">
    <reaction evidence="4 5">
        <text>L-glutaminyl-[peptide chain release factor] + S-adenosyl-L-methionine = N(5)-methyl-L-glutaminyl-[peptide chain release factor] + S-adenosyl-L-homocysteine + H(+)</text>
        <dbReference type="Rhea" id="RHEA:42896"/>
        <dbReference type="Rhea" id="RHEA-COMP:10271"/>
        <dbReference type="Rhea" id="RHEA-COMP:10272"/>
        <dbReference type="ChEBI" id="CHEBI:15378"/>
        <dbReference type="ChEBI" id="CHEBI:30011"/>
        <dbReference type="ChEBI" id="CHEBI:57856"/>
        <dbReference type="ChEBI" id="CHEBI:59789"/>
        <dbReference type="ChEBI" id="CHEBI:61891"/>
        <dbReference type="EC" id="2.1.1.297"/>
    </reaction>
</comment>
<keyword evidence="1 5" id="KW-0489">Methyltransferase</keyword>
<evidence type="ECO:0000259" key="7">
    <source>
        <dbReference type="Pfam" id="PF17827"/>
    </source>
</evidence>
<dbReference type="PANTHER" id="PTHR18895">
    <property type="entry name" value="HEMK METHYLTRANSFERASE"/>
    <property type="match status" value="1"/>
</dbReference>
<dbReference type="EC" id="2.1.1.297" evidence="5"/>
<evidence type="ECO:0000256" key="1">
    <source>
        <dbReference type="ARBA" id="ARBA00022603"/>
    </source>
</evidence>
<dbReference type="GO" id="GO:0003676">
    <property type="term" value="F:nucleic acid binding"/>
    <property type="evidence" value="ECO:0007669"/>
    <property type="project" value="InterPro"/>
</dbReference>
<evidence type="ECO:0000313" key="9">
    <source>
        <dbReference type="Proteomes" id="UP000475545"/>
    </source>
</evidence>
<keyword evidence="3 5" id="KW-0949">S-adenosyl-L-methionine</keyword>
<evidence type="ECO:0000256" key="5">
    <source>
        <dbReference type="HAMAP-Rule" id="MF_02126"/>
    </source>
</evidence>
<dbReference type="PANTHER" id="PTHR18895:SF74">
    <property type="entry name" value="MTRF1L RELEASE FACTOR GLUTAMINE METHYLTRANSFERASE"/>
    <property type="match status" value="1"/>
</dbReference>
<evidence type="ECO:0000256" key="2">
    <source>
        <dbReference type="ARBA" id="ARBA00022679"/>
    </source>
</evidence>
<feature type="binding site" evidence="5">
    <location>
        <position position="152"/>
    </location>
    <ligand>
        <name>S-adenosyl-L-methionine</name>
        <dbReference type="ChEBI" id="CHEBI:59789"/>
    </ligand>
</feature>
<name>A0A6L7GUD0_9ACTN</name>
<keyword evidence="2 5" id="KW-0808">Transferase</keyword>
<comment type="similarity">
    <text evidence="5">Belongs to the protein N5-glutamine methyltransferase family. PrmC subfamily.</text>
</comment>
<dbReference type="InterPro" id="IPR002052">
    <property type="entry name" value="DNA_methylase_N6_adenine_CS"/>
</dbReference>
<dbReference type="CDD" id="cd02440">
    <property type="entry name" value="AdoMet_MTases"/>
    <property type="match status" value="1"/>
</dbReference>
<dbReference type="InterPro" id="IPR040758">
    <property type="entry name" value="PrmC_N"/>
</dbReference>
<dbReference type="Pfam" id="PF05175">
    <property type="entry name" value="MTS"/>
    <property type="match status" value="1"/>
</dbReference>
<evidence type="ECO:0000313" key="8">
    <source>
        <dbReference type="EMBL" id="MXP23193.1"/>
    </source>
</evidence>
<organism evidence="8 9">
    <name type="scientific">Gordonia mangrovi</name>
    <dbReference type="NCBI Taxonomy" id="2665643"/>
    <lineage>
        <taxon>Bacteria</taxon>
        <taxon>Bacillati</taxon>
        <taxon>Actinomycetota</taxon>
        <taxon>Actinomycetes</taxon>
        <taxon>Mycobacteriales</taxon>
        <taxon>Gordoniaceae</taxon>
        <taxon>Gordonia</taxon>
    </lineage>
</organism>
<dbReference type="GO" id="GO:0032259">
    <property type="term" value="P:methylation"/>
    <property type="evidence" value="ECO:0007669"/>
    <property type="project" value="UniProtKB-KW"/>
</dbReference>
<dbReference type="Proteomes" id="UP000475545">
    <property type="component" value="Unassembled WGS sequence"/>
</dbReference>
<keyword evidence="9" id="KW-1185">Reference proteome</keyword>
<dbReference type="NCBIfam" id="TIGR00536">
    <property type="entry name" value="hemK_fam"/>
    <property type="match status" value="1"/>
</dbReference>
<evidence type="ECO:0000259" key="6">
    <source>
        <dbReference type="Pfam" id="PF05175"/>
    </source>
</evidence>
<evidence type="ECO:0000256" key="4">
    <source>
        <dbReference type="ARBA" id="ARBA00048391"/>
    </source>
</evidence>